<comment type="caution">
    <text evidence="2">The sequence shown here is derived from an EMBL/GenBank/DDBJ whole genome shotgun (WGS) entry which is preliminary data.</text>
</comment>
<organism evidence="2 4">
    <name type="scientific">Mediterraneibacter gnavus</name>
    <name type="common">Ruminococcus gnavus</name>
    <dbReference type="NCBI Taxonomy" id="33038"/>
    <lineage>
        <taxon>Bacteria</taxon>
        <taxon>Bacillati</taxon>
        <taxon>Bacillota</taxon>
        <taxon>Clostridia</taxon>
        <taxon>Lachnospirales</taxon>
        <taxon>Lachnospiraceae</taxon>
        <taxon>Mediterraneibacter</taxon>
    </lineage>
</organism>
<name>A0A3E4V632_MEDGN</name>
<evidence type="ECO:0000313" key="5">
    <source>
        <dbReference type="Proteomes" id="UP000284472"/>
    </source>
</evidence>
<accession>A0A3E4V632</accession>
<dbReference type="Proteomes" id="UP000260808">
    <property type="component" value="Unassembled WGS sequence"/>
</dbReference>
<evidence type="ECO:0000313" key="3">
    <source>
        <dbReference type="EMBL" id="RHD03818.1"/>
    </source>
</evidence>
<protein>
    <submittedName>
        <fullName evidence="2">Phage terminase small subunit P27 family</fullName>
    </submittedName>
</protein>
<dbReference type="Proteomes" id="UP000284472">
    <property type="component" value="Unassembled WGS sequence"/>
</dbReference>
<evidence type="ECO:0000313" key="4">
    <source>
        <dbReference type="Proteomes" id="UP000260808"/>
    </source>
</evidence>
<sequence length="158" mass="17382">MPVAGRKPKPTAVKKLEGNPGKRKLNTKEPVPAKGMPDCPEWLLPEAKKEWERLADLMNQMGVLTEVDMAAFAAYCQSYARWKEAQEHIDSEGATFETDKGYQQQTPWVGIANTNQKLMLQAASEFGLTPSSRSRIVAGSAKGKELEDEMEALLGGDS</sequence>
<evidence type="ECO:0000313" key="2">
    <source>
        <dbReference type="EMBL" id="RGM22892.1"/>
    </source>
</evidence>
<dbReference type="InterPro" id="IPR006448">
    <property type="entry name" value="Phage_term_ssu_P27"/>
</dbReference>
<reference evidence="4 5" key="1">
    <citation type="submission" date="2018-08" db="EMBL/GenBank/DDBJ databases">
        <title>A genome reference for cultivated species of the human gut microbiota.</title>
        <authorList>
            <person name="Zou Y."/>
            <person name="Xue W."/>
            <person name="Luo G."/>
        </authorList>
    </citation>
    <scope>NUCLEOTIDE SEQUENCE [LARGE SCALE GENOMIC DNA]</scope>
    <source>
        <strain evidence="3 5">AM32-6</strain>
        <strain evidence="2 4">TF01-20-2</strain>
    </source>
</reference>
<dbReference type="Pfam" id="PF05119">
    <property type="entry name" value="Terminase_4"/>
    <property type="match status" value="1"/>
</dbReference>
<dbReference type="EMBL" id="QSSX01000019">
    <property type="protein sequence ID" value="RGM22892.1"/>
    <property type="molecule type" value="Genomic_DNA"/>
</dbReference>
<dbReference type="NCBIfam" id="TIGR01558">
    <property type="entry name" value="sm_term_P27"/>
    <property type="match status" value="1"/>
</dbReference>
<gene>
    <name evidence="3" type="ORF">DW812_13235</name>
    <name evidence="2" type="ORF">DXC31_09200</name>
</gene>
<proteinExistence type="predicted"/>
<dbReference type="AlphaFoldDB" id="A0A3E4V632"/>
<evidence type="ECO:0000256" key="1">
    <source>
        <dbReference type="SAM" id="MobiDB-lite"/>
    </source>
</evidence>
<feature type="region of interest" description="Disordered" evidence="1">
    <location>
        <begin position="1"/>
        <end position="39"/>
    </location>
</feature>
<dbReference type="EMBL" id="QSIR01000022">
    <property type="protein sequence ID" value="RHD03818.1"/>
    <property type="molecule type" value="Genomic_DNA"/>
</dbReference>